<evidence type="ECO:0000313" key="2">
    <source>
        <dbReference type="Proteomes" id="UP000676325"/>
    </source>
</evidence>
<name>A0A941E827_9ACTN</name>
<reference evidence="1" key="1">
    <citation type="submission" date="2021-04" db="EMBL/GenBank/DDBJ databases">
        <title>Genome based classification of Actinospica acidithermotolerans sp. nov., an actinobacterium isolated from an Indonesian hot spring.</title>
        <authorList>
            <person name="Kusuma A.B."/>
            <person name="Putra K.E."/>
            <person name="Nafisah S."/>
            <person name="Loh J."/>
            <person name="Nouioui I."/>
            <person name="Goodfellow M."/>
        </authorList>
    </citation>
    <scope>NUCLEOTIDE SEQUENCE</scope>
    <source>
        <strain evidence="1">MGRD01-02</strain>
    </source>
</reference>
<keyword evidence="2" id="KW-1185">Reference proteome</keyword>
<feature type="non-terminal residue" evidence="1">
    <location>
        <position position="1"/>
    </location>
</feature>
<dbReference type="Proteomes" id="UP000676325">
    <property type="component" value="Unassembled WGS sequence"/>
</dbReference>
<evidence type="ECO:0000313" key="1">
    <source>
        <dbReference type="EMBL" id="MBR7826791.1"/>
    </source>
</evidence>
<dbReference type="AlphaFoldDB" id="A0A941E827"/>
<sequence length="137" mass="15050">LLELHLVAPAATEAPAAGTVSRFRTCEPGVCRLTEDERLVLVVLAQRYLRQERHPGPVSWKQVAEDLTRIAPTRGWTPRIAARVAVSVRVRLAAARTDAGPADPEADALDHDLIRTLLESAPLMPADLELLRTEHPE</sequence>
<proteinExistence type="predicted"/>
<organism evidence="1 2">
    <name type="scientific">Actinospica acidithermotolerans</name>
    <dbReference type="NCBI Taxonomy" id="2828514"/>
    <lineage>
        <taxon>Bacteria</taxon>
        <taxon>Bacillati</taxon>
        <taxon>Actinomycetota</taxon>
        <taxon>Actinomycetes</taxon>
        <taxon>Catenulisporales</taxon>
        <taxon>Actinospicaceae</taxon>
        <taxon>Actinospica</taxon>
    </lineage>
</organism>
<dbReference type="EMBL" id="JAGSOH010000022">
    <property type="protein sequence ID" value="MBR7826791.1"/>
    <property type="molecule type" value="Genomic_DNA"/>
</dbReference>
<accession>A0A941E827</accession>
<gene>
    <name evidence="1" type="ORF">KDK95_10795</name>
</gene>
<comment type="caution">
    <text evidence="1">The sequence shown here is derived from an EMBL/GenBank/DDBJ whole genome shotgun (WGS) entry which is preliminary data.</text>
</comment>
<protein>
    <submittedName>
        <fullName evidence="1">Uncharacterized protein</fullName>
    </submittedName>
</protein>